<dbReference type="InterPro" id="IPR036397">
    <property type="entry name" value="RNaseH_sf"/>
</dbReference>
<protein>
    <submittedName>
        <fullName evidence="2">Unnamed protein product</fullName>
    </submittedName>
</protein>
<evidence type="ECO:0000259" key="1">
    <source>
        <dbReference type="PROSITE" id="PS50994"/>
    </source>
</evidence>
<dbReference type="EMBL" id="BSXT01004901">
    <property type="protein sequence ID" value="GMF59212.1"/>
    <property type="molecule type" value="Genomic_DNA"/>
</dbReference>
<comment type="caution">
    <text evidence="2">The sequence shown here is derived from an EMBL/GenBank/DDBJ whole genome shotgun (WGS) entry which is preliminary data.</text>
</comment>
<feature type="domain" description="Integrase catalytic" evidence="1">
    <location>
        <begin position="42"/>
        <end position="202"/>
    </location>
</feature>
<reference evidence="2" key="1">
    <citation type="submission" date="2023-04" db="EMBL/GenBank/DDBJ databases">
        <title>Phytophthora fragariaefolia NBRC 109709.</title>
        <authorList>
            <person name="Ichikawa N."/>
            <person name="Sato H."/>
            <person name="Tonouchi N."/>
        </authorList>
    </citation>
    <scope>NUCLEOTIDE SEQUENCE</scope>
    <source>
        <strain evidence="2">NBRC 109709</strain>
    </source>
</reference>
<accession>A0A9W7D5S7</accession>
<dbReference type="PANTHER" id="PTHR37984:SF5">
    <property type="entry name" value="PROTEIN NYNRIN-LIKE"/>
    <property type="match status" value="1"/>
</dbReference>
<dbReference type="AlphaFoldDB" id="A0A9W7D5S7"/>
<dbReference type="Pfam" id="PF00665">
    <property type="entry name" value="rve"/>
    <property type="match status" value="1"/>
</dbReference>
<evidence type="ECO:0000313" key="2">
    <source>
        <dbReference type="EMBL" id="GMF59212.1"/>
    </source>
</evidence>
<dbReference type="GO" id="GO:0003676">
    <property type="term" value="F:nucleic acid binding"/>
    <property type="evidence" value="ECO:0007669"/>
    <property type="project" value="InterPro"/>
</dbReference>
<dbReference type="SUPFAM" id="SSF53098">
    <property type="entry name" value="Ribonuclease H-like"/>
    <property type="match status" value="1"/>
</dbReference>
<dbReference type="PANTHER" id="PTHR37984">
    <property type="entry name" value="PROTEIN CBG26694"/>
    <property type="match status" value="1"/>
</dbReference>
<keyword evidence="3" id="KW-1185">Reference proteome</keyword>
<gene>
    <name evidence="2" type="ORF">Pfra01_002556500</name>
</gene>
<dbReference type="InterPro" id="IPR001584">
    <property type="entry name" value="Integrase_cat-core"/>
</dbReference>
<dbReference type="Gene3D" id="3.30.420.10">
    <property type="entry name" value="Ribonuclease H-like superfamily/Ribonuclease H"/>
    <property type="match status" value="1"/>
</dbReference>
<sequence length="257" mass="29114">MYSTFSAVCNIKYFGDSDVSGAPSSTPLVLASYLFKAAEVRRASRPFEVVSMDFVTHLPRSERGNTFLLLFQDAFSGYVMCKPMGSTTAQDVAEAYEELVFRQFGASSKLRHDQDPRFMSEVFSRFRDLLGSRQRATLAYRPQANDQQERSVQTVIRSVRAYVAESDQSDWDEHAERLMFALNTSFDATRLDTPFYLVHGCDAQGTLSAMLGPKPSSVPERSAYEGVARCNVIIATLKPARRTCRRRRRKCVQRLRL</sequence>
<dbReference type="OrthoDB" id="117286at2759"/>
<dbReference type="Proteomes" id="UP001165121">
    <property type="component" value="Unassembled WGS sequence"/>
</dbReference>
<evidence type="ECO:0000313" key="3">
    <source>
        <dbReference type="Proteomes" id="UP001165121"/>
    </source>
</evidence>
<dbReference type="InterPro" id="IPR012337">
    <property type="entry name" value="RNaseH-like_sf"/>
</dbReference>
<proteinExistence type="predicted"/>
<dbReference type="GO" id="GO:0015074">
    <property type="term" value="P:DNA integration"/>
    <property type="evidence" value="ECO:0007669"/>
    <property type="project" value="InterPro"/>
</dbReference>
<dbReference type="PROSITE" id="PS50994">
    <property type="entry name" value="INTEGRASE"/>
    <property type="match status" value="1"/>
</dbReference>
<dbReference type="InterPro" id="IPR050951">
    <property type="entry name" value="Retrovirus_Pol_polyprotein"/>
</dbReference>
<name>A0A9W7D5S7_9STRA</name>
<organism evidence="2 3">
    <name type="scientific">Phytophthora fragariaefolia</name>
    <dbReference type="NCBI Taxonomy" id="1490495"/>
    <lineage>
        <taxon>Eukaryota</taxon>
        <taxon>Sar</taxon>
        <taxon>Stramenopiles</taxon>
        <taxon>Oomycota</taxon>
        <taxon>Peronosporomycetes</taxon>
        <taxon>Peronosporales</taxon>
        <taxon>Peronosporaceae</taxon>
        <taxon>Phytophthora</taxon>
    </lineage>
</organism>